<dbReference type="OrthoDB" id="8399956at2"/>
<evidence type="ECO:0000256" key="3">
    <source>
        <dbReference type="HAMAP-Rule" id="MF_01812"/>
    </source>
</evidence>
<feature type="binding site" evidence="3">
    <location>
        <begin position="106"/>
        <end position="108"/>
    </location>
    <ligand>
        <name>acetyl-CoA</name>
        <dbReference type="ChEBI" id="CHEBI:57288"/>
    </ligand>
</feature>
<comment type="subunit">
    <text evidence="3">Homohexamer; trimer of dimers.</text>
</comment>
<sequence length="430" mass="46681">MGFLDEYDVRSFPAAVTPEGGAEPATAAWLNAEARGFHDSRLTGKRLDDAAQDLVADGRELVGVYACSVPTHALGTDIPVATFSSFTSTLNVGAPELLPVHLVSNVTVRPTHRRKGMLRHMMTDNLRAAADAGFAVAALTASEATIYRRFGFGAATWLHHVSVITDSRFKLLVTPKGRSEFIEAAQLTEIAPAVFAEFHATHPGSVEQHNRHWDHISGVRYDKGDEDLTINAAVHYDPSGAIDGYVSYKIRDVYKDTQTLEVVELVATNDDAYLGLWDLLASIDLNDRVEWNGAPAEGPLRWALTDARLVKPTEIEDLLWLRILDVVRAFEARSYIGEGEIVLAVTDALGYAEGTYRLRVSGGTARVERDDTANPDVSLEAPALASLYLGGVDPLTLRAAGLLDERTPGAVLRLRGLLAPTAPVYGISHF</sequence>
<dbReference type="PANTHER" id="PTHR37817:SF1">
    <property type="entry name" value="N-ACETYLTRANSFERASE EIS"/>
    <property type="match status" value="1"/>
</dbReference>
<dbReference type="Gene3D" id="3.30.1050.10">
    <property type="entry name" value="SCP2 sterol-binding domain"/>
    <property type="match status" value="1"/>
</dbReference>
<dbReference type="InterPro" id="IPR016181">
    <property type="entry name" value="Acyl_CoA_acyltransferase"/>
</dbReference>
<dbReference type="SUPFAM" id="SSF55729">
    <property type="entry name" value="Acyl-CoA N-acyltransferases (Nat)"/>
    <property type="match status" value="1"/>
</dbReference>
<dbReference type="InterPro" id="IPR041380">
    <property type="entry name" value="Acetyltransf_17"/>
</dbReference>
<dbReference type="EMBL" id="FUZP01000001">
    <property type="protein sequence ID" value="SKC54537.1"/>
    <property type="molecule type" value="Genomic_DNA"/>
</dbReference>
<dbReference type="RefSeq" id="WP_079727807.1">
    <property type="nucleotide sequence ID" value="NZ_FUZP01000001.1"/>
</dbReference>
<dbReference type="InterPro" id="IPR025559">
    <property type="entry name" value="Eis_dom"/>
</dbReference>
<keyword evidence="7" id="KW-1185">Reference proteome</keyword>
<organism evidence="6 7">
    <name type="scientific">Okibacterium fritillariae</name>
    <dbReference type="NCBI Taxonomy" id="123320"/>
    <lineage>
        <taxon>Bacteria</taxon>
        <taxon>Bacillati</taxon>
        <taxon>Actinomycetota</taxon>
        <taxon>Actinomycetes</taxon>
        <taxon>Micrococcales</taxon>
        <taxon>Microbacteriaceae</taxon>
        <taxon>Okibacterium</taxon>
    </lineage>
</organism>
<evidence type="ECO:0000259" key="5">
    <source>
        <dbReference type="Pfam" id="PF17668"/>
    </source>
</evidence>
<evidence type="ECO:0000256" key="2">
    <source>
        <dbReference type="ARBA" id="ARBA00023315"/>
    </source>
</evidence>
<gene>
    <name evidence="6" type="ORF">SAMN06309945_1835</name>
</gene>
<comment type="similarity">
    <text evidence="3">Belongs to the acetyltransferase Eis family.</text>
</comment>
<feature type="domain" description="Enhanced intracellular survival protein" evidence="4">
    <location>
        <begin position="326"/>
        <end position="424"/>
    </location>
</feature>
<keyword evidence="2 3" id="KW-0012">Acyltransferase</keyword>
<name>A0A1T5JSX1_9MICO</name>
<accession>A0A1T5JSX1</accession>
<feature type="active site" description="Proton acceptor; via carboxylate" evidence="3">
    <location>
        <position position="430"/>
    </location>
</feature>
<dbReference type="GO" id="GO:0030649">
    <property type="term" value="P:aminoglycoside antibiotic catabolic process"/>
    <property type="evidence" value="ECO:0007669"/>
    <property type="project" value="TreeGrafter"/>
</dbReference>
<dbReference type="STRING" id="123320.SAMN06309945_1835"/>
<dbReference type="Pfam" id="PF13530">
    <property type="entry name" value="SCP2_2"/>
    <property type="match status" value="1"/>
</dbReference>
<feature type="binding site" evidence="3">
    <location>
        <begin position="142"/>
        <end position="143"/>
    </location>
    <ligand>
        <name>acetyl-CoA</name>
        <dbReference type="ChEBI" id="CHEBI:57288"/>
    </ligand>
</feature>
<feature type="binding site" evidence="3">
    <location>
        <begin position="114"/>
        <end position="119"/>
    </location>
    <ligand>
        <name>acetyl-CoA</name>
        <dbReference type="ChEBI" id="CHEBI:57288"/>
    </ligand>
</feature>
<dbReference type="SUPFAM" id="SSF55718">
    <property type="entry name" value="SCP-like"/>
    <property type="match status" value="1"/>
</dbReference>
<protein>
    <submittedName>
        <fullName evidence="6">Predicted acetyltransferase</fullName>
    </submittedName>
</protein>
<dbReference type="Pfam" id="PF13527">
    <property type="entry name" value="Acetyltransf_9"/>
    <property type="match status" value="1"/>
</dbReference>
<reference evidence="6 7" key="1">
    <citation type="submission" date="2017-02" db="EMBL/GenBank/DDBJ databases">
        <authorList>
            <person name="Peterson S.W."/>
        </authorList>
    </citation>
    <scope>NUCLEOTIDE SEQUENCE [LARGE SCALE GENOMIC DNA]</scope>
    <source>
        <strain evidence="6 7">VKM Ac-2059</strain>
    </source>
</reference>
<proteinExistence type="inferred from homology"/>
<evidence type="ECO:0000259" key="4">
    <source>
        <dbReference type="Pfam" id="PF13530"/>
    </source>
</evidence>
<feature type="domain" description="Eis-like acetyltransferase" evidence="5">
    <location>
        <begin position="204"/>
        <end position="323"/>
    </location>
</feature>
<dbReference type="Proteomes" id="UP000190857">
    <property type="component" value="Unassembled WGS sequence"/>
</dbReference>
<dbReference type="GO" id="GO:0034069">
    <property type="term" value="F:aminoglycoside N-acetyltransferase activity"/>
    <property type="evidence" value="ECO:0007669"/>
    <property type="project" value="TreeGrafter"/>
</dbReference>
<dbReference type="Pfam" id="PF17668">
    <property type="entry name" value="Acetyltransf_17"/>
    <property type="match status" value="1"/>
</dbReference>
<evidence type="ECO:0000256" key="1">
    <source>
        <dbReference type="ARBA" id="ARBA00022679"/>
    </source>
</evidence>
<dbReference type="HAMAP" id="MF_01812">
    <property type="entry name" value="Eis"/>
    <property type="match status" value="1"/>
</dbReference>
<dbReference type="InterPro" id="IPR036527">
    <property type="entry name" value="SCP2_sterol-bd_dom_sf"/>
</dbReference>
<dbReference type="Gene3D" id="3.40.630.30">
    <property type="match status" value="2"/>
</dbReference>
<dbReference type="InterPro" id="IPR051554">
    <property type="entry name" value="Acetyltransferase_Eis"/>
</dbReference>
<dbReference type="AlphaFoldDB" id="A0A1T5JSX1"/>
<evidence type="ECO:0000313" key="7">
    <source>
        <dbReference type="Proteomes" id="UP000190857"/>
    </source>
</evidence>
<keyword evidence="1 3" id="KW-0808">Transferase</keyword>
<evidence type="ECO:0000313" key="6">
    <source>
        <dbReference type="EMBL" id="SKC54537.1"/>
    </source>
</evidence>
<dbReference type="PANTHER" id="PTHR37817">
    <property type="entry name" value="N-ACETYLTRANSFERASE EIS"/>
    <property type="match status" value="1"/>
</dbReference>
<feature type="active site" description="Proton donor" evidence="3">
    <location>
        <position position="147"/>
    </location>
</feature>
<dbReference type="InterPro" id="IPR022902">
    <property type="entry name" value="NAcTrfase_Eis"/>
</dbReference>